<dbReference type="InterPro" id="IPR025164">
    <property type="entry name" value="Toastrack_DUF4097"/>
</dbReference>
<comment type="caution">
    <text evidence="2">The sequence shown here is derived from an EMBL/GenBank/DDBJ whole genome shotgun (WGS) entry which is preliminary data.</text>
</comment>
<keyword evidence="3" id="KW-1185">Reference proteome</keyword>
<dbReference type="EMBL" id="AUBJ02000001">
    <property type="protein sequence ID" value="MCP2334439.1"/>
    <property type="molecule type" value="Genomic_DNA"/>
</dbReference>
<dbReference type="Proteomes" id="UP000791080">
    <property type="component" value="Unassembled WGS sequence"/>
</dbReference>
<gene>
    <name evidence="2" type="ORF">G443_004709</name>
</gene>
<evidence type="ECO:0000313" key="3">
    <source>
        <dbReference type="Proteomes" id="UP000791080"/>
    </source>
</evidence>
<feature type="domain" description="DUF4097" evidence="1">
    <location>
        <begin position="118"/>
        <end position="269"/>
    </location>
</feature>
<dbReference type="RefSeq" id="WP_051314220.1">
    <property type="nucleotide sequence ID" value="NZ_AUBJ02000001.1"/>
</dbReference>
<reference evidence="2 3" key="1">
    <citation type="submission" date="2013-07" db="EMBL/GenBank/DDBJ databases">
        <authorList>
            <consortium name="DOE Joint Genome Institute"/>
            <person name="Reeve W."/>
            <person name="Huntemann M."/>
            <person name="Han J."/>
            <person name="Chen A."/>
            <person name="Kyrpides N."/>
            <person name="Mavromatis K."/>
            <person name="Markowitz V."/>
            <person name="Palaniappan K."/>
            <person name="Ivanova N."/>
            <person name="Schaumberg A."/>
            <person name="Pati A."/>
            <person name="Liolios K."/>
            <person name="Nordberg H.P."/>
            <person name="Cantor M.N."/>
            <person name="Hua S.X."/>
            <person name="Woyke T."/>
        </authorList>
    </citation>
    <scope>NUCLEOTIDE SEQUENCE [LARGE SCALE GENOMIC DNA]</scope>
    <source>
        <strain evidence="2 3">DSM 43889</strain>
    </source>
</reference>
<reference evidence="2 3" key="2">
    <citation type="submission" date="2022-06" db="EMBL/GenBank/DDBJ databases">
        <title>Genomic Encyclopedia of Type Strains, Phase I: the one thousand microbial genomes (KMG-I) project.</title>
        <authorList>
            <person name="Kyrpides N."/>
        </authorList>
    </citation>
    <scope>NUCLEOTIDE SEQUENCE [LARGE SCALE GENOMIC DNA]</scope>
    <source>
        <strain evidence="2 3">DSM 43889</strain>
    </source>
</reference>
<evidence type="ECO:0000259" key="1">
    <source>
        <dbReference type="Pfam" id="PF13349"/>
    </source>
</evidence>
<organism evidence="2 3">
    <name type="scientific">Actinoalloteichus caeruleus DSM 43889</name>
    <dbReference type="NCBI Taxonomy" id="1120930"/>
    <lineage>
        <taxon>Bacteria</taxon>
        <taxon>Bacillati</taxon>
        <taxon>Actinomycetota</taxon>
        <taxon>Actinomycetes</taxon>
        <taxon>Pseudonocardiales</taxon>
        <taxon>Pseudonocardiaceae</taxon>
        <taxon>Actinoalloteichus</taxon>
        <taxon>Actinoalloteichus cyanogriseus</taxon>
    </lineage>
</organism>
<protein>
    <recommendedName>
        <fullName evidence="1">DUF4097 domain-containing protein</fullName>
    </recommendedName>
</protein>
<accession>A0ABT1JQI4</accession>
<dbReference type="Pfam" id="PF13349">
    <property type="entry name" value="DUF4097"/>
    <property type="match status" value="1"/>
</dbReference>
<proteinExistence type="predicted"/>
<evidence type="ECO:0000313" key="2">
    <source>
        <dbReference type="EMBL" id="MCP2334439.1"/>
    </source>
</evidence>
<sequence length="304" mass="31551">MTTDSDHDGQARQARYRRVEFEADGPVDLDIGVADCDVTVELGGASGGSAELRHAPDRGAGWAGGLLDIVGWATERAEGDSVDLAAKAIERTRIDHGDNRLLVRSPQSLPLRSVPMSLLVRVPSSSRVTVRTETGDVTVTGEAAGLDLRAGTGEVRADASDGRVDVGSGAGRVRLTRVRGETTVHSGAGEVELTEVSGRTAIRTGLGRVRLGTVRGDVTVRSGAGDITVTEAVEGNLRLTTGTGQLRIGIARGVHTELDVHAPLGGFRSALAVSDRPPSDGEVGLRVRARSGMGRVLVASTGDS</sequence>
<name>A0ABT1JQI4_ACTCY</name>